<comment type="caution">
    <text evidence="1">The sequence shown here is derived from an EMBL/GenBank/DDBJ whole genome shotgun (WGS) entry which is preliminary data.</text>
</comment>
<gene>
    <name evidence="1" type="ORF">EVAR_81524_1</name>
</gene>
<keyword evidence="2" id="KW-1185">Reference proteome</keyword>
<reference evidence="1 2" key="1">
    <citation type="journal article" date="2019" name="Commun. Biol.">
        <title>The bagworm genome reveals a unique fibroin gene that provides high tensile strength.</title>
        <authorList>
            <person name="Kono N."/>
            <person name="Nakamura H."/>
            <person name="Ohtoshi R."/>
            <person name="Tomita M."/>
            <person name="Numata K."/>
            <person name="Arakawa K."/>
        </authorList>
    </citation>
    <scope>NUCLEOTIDE SEQUENCE [LARGE SCALE GENOMIC DNA]</scope>
</reference>
<evidence type="ECO:0000313" key="2">
    <source>
        <dbReference type="Proteomes" id="UP000299102"/>
    </source>
</evidence>
<protein>
    <submittedName>
        <fullName evidence="1">Uncharacterized protein</fullName>
    </submittedName>
</protein>
<accession>A0A4C1VZS1</accession>
<organism evidence="1 2">
    <name type="scientific">Eumeta variegata</name>
    <name type="common">Bagworm moth</name>
    <name type="synonym">Eumeta japonica</name>
    <dbReference type="NCBI Taxonomy" id="151549"/>
    <lineage>
        <taxon>Eukaryota</taxon>
        <taxon>Metazoa</taxon>
        <taxon>Ecdysozoa</taxon>
        <taxon>Arthropoda</taxon>
        <taxon>Hexapoda</taxon>
        <taxon>Insecta</taxon>
        <taxon>Pterygota</taxon>
        <taxon>Neoptera</taxon>
        <taxon>Endopterygota</taxon>
        <taxon>Lepidoptera</taxon>
        <taxon>Glossata</taxon>
        <taxon>Ditrysia</taxon>
        <taxon>Tineoidea</taxon>
        <taxon>Psychidae</taxon>
        <taxon>Oiketicinae</taxon>
        <taxon>Eumeta</taxon>
    </lineage>
</organism>
<dbReference type="EMBL" id="BGZK01000457">
    <property type="protein sequence ID" value="GBP44756.1"/>
    <property type="molecule type" value="Genomic_DNA"/>
</dbReference>
<name>A0A4C1VZS1_EUMVA</name>
<dbReference type="AlphaFoldDB" id="A0A4C1VZS1"/>
<proteinExistence type="predicted"/>
<dbReference type="OrthoDB" id="414730at2759"/>
<dbReference type="Proteomes" id="UP000299102">
    <property type="component" value="Unassembled WGS sequence"/>
</dbReference>
<sequence>MKLRHYSIRGRSLGLLESYLRRRVQNVDTNGESPGSRCPPPRIDIDNPRGATSALPASWEGTGLLIVGSD</sequence>
<evidence type="ECO:0000313" key="1">
    <source>
        <dbReference type="EMBL" id="GBP44756.1"/>
    </source>
</evidence>